<gene>
    <name evidence="2" type="ORF">R1flu_011897</name>
</gene>
<evidence type="ECO:0000256" key="1">
    <source>
        <dbReference type="SAM" id="Phobius"/>
    </source>
</evidence>
<keyword evidence="1" id="KW-0472">Membrane</keyword>
<evidence type="ECO:0000313" key="2">
    <source>
        <dbReference type="EMBL" id="KAL2644310.1"/>
    </source>
</evidence>
<keyword evidence="3" id="KW-1185">Reference proteome</keyword>
<evidence type="ECO:0000313" key="3">
    <source>
        <dbReference type="Proteomes" id="UP001605036"/>
    </source>
</evidence>
<keyword evidence="1" id="KW-0812">Transmembrane</keyword>
<dbReference type="AlphaFoldDB" id="A0ABD1Z923"/>
<reference evidence="2 3" key="1">
    <citation type="submission" date="2024-09" db="EMBL/GenBank/DDBJ databases">
        <title>Chromosome-scale assembly of Riccia fluitans.</title>
        <authorList>
            <person name="Paukszto L."/>
            <person name="Sawicki J."/>
            <person name="Karawczyk K."/>
            <person name="Piernik-Szablinska J."/>
            <person name="Szczecinska M."/>
            <person name="Mazdziarz M."/>
        </authorList>
    </citation>
    <scope>NUCLEOTIDE SEQUENCE [LARGE SCALE GENOMIC DNA]</scope>
    <source>
        <strain evidence="2">Rf_01</strain>
        <tissue evidence="2">Aerial parts of the thallus</tissue>
    </source>
</reference>
<dbReference type="Proteomes" id="UP001605036">
    <property type="component" value="Unassembled WGS sequence"/>
</dbReference>
<protein>
    <submittedName>
        <fullName evidence="2">Uncharacterized protein</fullName>
    </submittedName>
</protein>
<dbReference type="EMBL" id="JBHFFA010000002">
    <property type="protein sequence ID" value="KAL2644310.1"/>
    <property type="molecule type" value="Genomic_DNA"/>
</dbReference>
<feature type="transmembrane region" description="Helical" evidence="1">
    <location>
        <begin position="56"/>
        <end position="74"/>
    </location>
</feature>
<comment type="caution">
    <text evidence="2">The sequence shown here is derived from an EMBL/GenBank/DDBJ whole genome shotgun (WGS) entry which is preliminary data.</text>
</comment>
<sequence>MLNTFWFTKANELMARYDKTNHAEEAMIKITASPEEHMPPELHDEDMQGRTSKRRYLCLFMAKTIGLLAIIRLHNDVAWFWRGSLGIPSCRAMIQRQYSTS</sequence>
<keyword evidence="1" id="KW-1133">Transmembrane helix</keyword>
<name>A0ABD1Z923_9MARC</name>
<accession>A0ABD1Z923</accession>
<organism evidence="2 3">
    <name type="scientific">Riccia fluitans</name>
    <dbReference type="NCBI Taxonomy" id="41844"/>
    <lineage>
        <taxon>Eukaryota</taxon>
        <taxon>Viridiplantae</taxon>
        <taxon>Streptophyta</taxon>
        <taxon>Embryophyta</taxon>
        <taxon>Marchantiophyta</taxon>
        <taxon>Marchantiopsida</taxon>
        <taxon>Marchantiidae</taxon>
        <taxon>Marchantiales</taxon>
        <taxon>Ricciaceae</taxon>
        <taxon>Riccia</taxon>
    </lineage>
</organism>
<proteinExistence type="predicted"/>